<feature type="transmembrane region" description="Helical" evidence="10">
    <location>
        <begin position="183"/>
        <end position="207"/>
    </location>
</feature>
<evidence type="ECO:0000256" key="5">
    <source>
        <dbReference type="ARBA" id="ARBA00022679"/>
    </source>
</evidence>
<feature type="transmembrane region" description="Helical" evidence="10">
    <location>
        <begin position="219"/>
        <end position="246"/>
    </location>
</feature>
<comment type="subcellular location">
    <subcellularLocation>
        <location evidence="1 10">Endoplasmic reticulum membrane</location>
        <topology evidence="1 10">Multi-pass membrane protein</topology>
    </subcellularLocation>
</comment>
<dbReference type="GO" id="GO:0000026">
    <property type="term" value="F:alpha-1,2-mannosyltransferase activity"/>
    <property type="evidence" value="ECO:0007669"/>
    <property type="project" value="TreeGrafter"/>
</dbReference>
<evidence type="ECO:0000256" key="8">
    <source>
        <dbReference type="ARBA" id="ARBA00022989"/>
    </source>
</evidence>
<dbReference type="InterPro" id="IPR005599">
    <property type="entry name" value="GPI_mannosylTrfase"/>
</dbReference>
<feature type="transmembrane region" description="Helical" evidence="10">
    <location>
        <begin position="291"/>
        <end position="311"/>
    </location>
</feature>
<evidence type="ECO:0000256" key="10">
    <source>
        <dbReference type="RuleBase" id="RU363075"/>
    </source>
</evidence>
<dbReference type="AlphaFoldDB" id="A0AAW1THL6"/>
<evidence type="ECO:0000313" key="12">
    <source>
        <dbReference type="EMBL" id="KAK9868853.1"/>
    </source>
</evidence>
<name>A0AAW1THL6_9CHLO</name>
<evidence type="ECO:0000256" key="2">
    <source>
        <dbReference type="ARBA" id="ARBA00004922"/>
    </source>
</evidence>
<keyword evidence="9 10" id="KW-0472">Membrane</keyword>
<evidence type="ECO:0000256" key="6">
    <source>
        <dbReference type="ARBA" id="ARBA00022692"/>
    </source>
</evidence>
<protein>
    <recommendedName>
        <fullName evidence="10">Mannosyltransferase</fullName>
        <ecNumber evidence="10">2.4.1.-</ecNumber>
    </recommendedName>
</protein>
<comment type="similarity">
    <text evidence="3 10">Belongs to the glycosyltransferase 22 family.</text>
</comment>
<evidence type="ECO:0000256" key="7">
    <source>
        <dbReference type="ARBA" id="ARBA00022824"/>
    </source>
</evidence>
<evidence type="ECO:0000256" key="4">
    <source>
        <dbReference type="ARBA" id="ARBA00022676"/>
    </source>
</evidence>
<feature type="transmembrane region" description="Helical" evidence="10">
    <location>
        <begin position="91"/>
        <end position="110"/>
    </location>
</feature>
<feature type="region of interest" description="Disordered" evidence="11">
    <location>
        <begin position="1"/>
        <end position="26"/>
    </location>
</feature>
<dbReference type="Proteomes" id="UP001485043">
    <property type="component" value="Unassembled WGS sequence"/>
</dbReference>
<proteinExistence type="inferred from homology"/>
<comment type="caution">
    <text evidence="12">The sequence shown here is derived from an EMBL/GenBank/DDBJ whole genome shotgun (WGS) entry which is preliminary data.</text>
</comment>
<dbReference type="GO" id="GO:0005789">
    <property type="term" value="C:endoplasmic reticulum membrane"/>
    <property type="evidence" value="ECO:0007669"/>
    <property type="project" value="UniProtKB-SubCell"/>
</dbReference>
<dbReference type="GO" id="GO:0006487">
    <property type="term" value="P:protein N-linked glycosylation"/>
    <property type="evidence" value="ECO:0007669"/>
    <property type="project" value="TreeGrafter"/>
</dbReference>
<keyword evidence="5" id="KW-0808">Transferase</keyword>
<keyword evidence="8 10" id="KW-1133">Transmembrane helix</keyword>
<dbReference type="Pfam" id="PF03901">
    <property type="entry name" value="Glyco_transf_22"/>
    <property type="match status" value="1"/>
</dbReference>
<feature type="transmembrane region" description="Helical" evidence="10">
    <location>
        <begin position="323"/>
        <end position="341"/>
    </location>
</feature>
<keyword evidence="7 10" id="KW-0256">Endoplasmic reticulum</keyword>
<accession>A0AAW1THL6</accession>
<dbReference type="PANTHER" id="PTHR22760:SF2">
    <property type="entry name" value="ALPHA-1,2-MANNOSYLTRANSFERASE ALG9"/>
    <property type="match status" value="1"/>
</dbReference>
<evidence type="ECO:0000256" key="11">
    <source>
        <dbReference type="SAM" id="MobiDB-lite"/>
    </source>
</evidence>
<gene>
    <name evidence="12" type="ORF">WJX84_009674</name>
</gene>
<organism evidence="12 13">
    <name type="scientific">Apatococcus fuscideae</name>
    <dbReference type="NCBI Taxonomy" id="2026836"/>
    <lineage>
        <taxon>Eukaryota</taxon>
        <taxon>Viridiplantae</taxon>
        <taxon>Chlorophyta</taxon>
        <taxon>core chlorophytes</taxon>
        <taxon>Trebouxiophyceae</taxon>
        <taxon>Chlorellales</taxon>
        <taxon>Chlorellaceae</taxon>
        <taxon>Apatococcus</taxon>
    </lineage>
</organism>
<feature type="compositionally biased region" description="Low complexity" evidence="11">
    <location>
        <begin position="9"/>
        <end position="21"/>
    </location>
</feature>
<reference evidence="12 13" key="1">
    <citation type="journal article" date="2024" name="Nat. Commun.">
        <title>Phylogenomics reveals the evolutionary origins of lichenization in chlorophyte algae.</title>
        <authorList>
            <person name="Puginier C."/>
            <person name="Libourel C."/>
            <person name="Otte J."/>
            <person name="Skaloud P."/>
            <person name="Haon M."/>
            <person name="Grisel S."/>
            <person name="Petersen M."/>
            <person name="Berrin J.G."/>
            <person name="Delaux P.M."/>
            <person name="Dal Grande F."/>
            <person name="Keller J."/>
        </authorList>
    </citation>
    <scope>NUCLEOTIDE SEQUENCE [LARGE SCALE GENOMIC DNA]</scope>
    <source>
        <strain evidence="12 13">SAG 2523</strain>
    </source>
</reference>
<sequence length="574" mass="63061">MSDLRRRGSSAAVASTAAGRVQGSSRKPQQRWSASVSFAFLVLFGARLLSAFFNLVHDCDEVFNYWEPLHYLFYGYGLQTWEYSSQYALRSYWYLLLHTGTLAPAAMLFGDAEGKRMAFFATKAGLAFVSSLVEAALFRQTRLYAGDKVARYLLLFLASSSGMFVASTALLPSTFAMYTMTAAAAAVLAKLPIIAEGCAALGIVWAWPVTAIGFLPFAVYVLLSAQLLASVGAAIALLIVTLLPLITADRIFYGQWTVSIWNFVKYNVVGGGDSALYGVEPATYYLKNGALNLNVGLVLFCLFPFFVLLQLRRHSGVLARPMLVLALSPAYVWLAAISALPHKEERFLYVVYPLICLAAAAVVACLPSMIQQTAALMVPKSMHRLTSLGAKLAPRCCAAAFVLLSASRMAALLLGYSAPMYIYSELPAVVPERLTQANKTAAVCVAAEWYRFPSSFFLPSPDYRLQFVKSGFHGLLPRPYEATVGGTAGASAHFNDRNLEVAANYWDSVDRCNFLVKLQDEAPLHFDYKDWQRLASTPFLEADRSPKLTRALFIPGLSNKANVYTKYELLQRVD</sequence>
<evidence type="ECO:0000313" key="13">
    <source>
        <dbReference type="Proteomes" id="UP001485043"/>
    </source>
</evidence>
<evidence type="ECO:0000256" key="3">
    <source>
        <dbReference type="ARBA" id="ARBA00007063"/>
    </source>
</evidence>
<dbReference type="PANTHER" id="PTHR22760">
    <property type="entry name" value="GLYCOSYLTRANSFERASE"/>
    <property type="match status" value="1"/>
</dbReference>
<feature type="transmembrane region" description="Helical" evidence="10">
    <location>
        <begin position="347"/>
        <end position="371"/>
    </location>
</feature>
<keyword evidence="4 10" id="KW-0328">Glycosyltransferase</keyword>
<dbReference type="EC" id="2.4.1.-" evidence="10"/>
<feature type="transmembrane region" description="Helical" evidence="10">
    <location>
        <begin position="150"/>
        <end position="171"/>
    </location>
</feature>
<evidence type="ECO:0000256" key="1">
    <source>
        <dbReference type="ARBA" id="ARBA00004477"/>
    </source>
</evidence>
<feature type="transmembrane region" description="Helical" evidence="10">
    <location>
        <begin position="36"/>
        <end position="56"/>
    </location>
</feature>
<dbReference type="EMBL" id="JALJOV010000010">
    <property type="protein sequence ID" value="KAK9868853.1"/>
    <property type="molecule type" value="Genomic_DNA"/>
</dbReference>
<keyword evidence="13" id="KW-1185">Reference proteome</keyword>
<evidence type="ECO:0000256" key="9">
    <source>
        <dbReference type="ARBA" id="ARBA00023136"/>
    </source>
</evidence>
<comment type="pathway">
    <text evidence="2">Protein modification; protein glycosylation.</text>
</comment>
<keyword evidence="6 10" id="KW-0812">Transmembrane</keyword>